<feature type="transmembrane region" description="Helical" evidence="7">
    <location>
        <begin position="101"/>
        <end position="122"/>
    </location>
</feature>
<reference evidence="9" key="2">
    <citation type="submission" date="2025-08" db="UniProtKB">
        <authorList>
            <consortium name="RefSeq"/>
        </authorList>
    </citation>
    <scope>IDENTIFICATION</scope>
    <source>
        <tissue evidence="9">Leaf</tissue>
    </source>
</reference>
<dbReference type="GO" id="GO:0012505">
    <property type="term" value="C:endomembrane system"/>
    <property type="evidence" value="ECO:0007669"/>
    <property type="project" value="UniProtKB-SubCell"/>
</dbReference>
<evidence type="ECO:0000256" key="7">
    <source>
        <dbReference type="SAM" id="Phobius"/>
    </source>
</evidence>
<evidence type="ECO:0000256" key="6">
    <source>
        <dbReference type="ARBA" id="ARBA00029467"/>
    </source>
</evidence>
<comment type="similarity">
    <text evidence="6">Belongs to the DESIGUAL family.</text>
</comment>
<dbReference type="OrthoDB" id="1084506at2759"/>
<sequence length="169" mass="18232">MGEGGKSGRCFSVTSIFCMFLMVGLDVVAGFVAMQAEIAQEEVNLLECTSPSKKAFVRGLIALGCLLAAHFIAVMIGCVIISNIVTIIYVPKITKHIHTACIYLTWIIATAGAGMLTMGIWMNRESRSKCGFTNKPILFLGGEVCFLHAIVSVIMYVANVISRSSLVTF</sequence>
<organism evidence="8 9">
    <name type="scientific">Raphanus sativus</name>
    <name type="common">Radish</name>
    <name type="synonym">Raphanus raphanistrum var. sativus</name>
    <dbReference type="NCBI Taxonomy" id="3726"/>
    <lineage>
        <taxon>Eukaryota</taxon>
        <taxon>Viridiplantae</taxon>
        <taxon>Streptophyta</taxon>
        <taxon>Embryophyta</taxon>
        <taxon>Tracheophyta</taxon>
        <taxon>Spermatophyta</taxon>
        <taxon>Magnoliopsida</taxon>
        <taxon>eudicotyledons</taxon>
        <taxon>Gunneridae</taxon>
        <taxon>Pentapetalae</taxon>
        <taxon>rosids</taxon>
        <taxon>malvids</taxon>
        <taxon>Brassicales</taxon>
        <taxon>Brassicaceae</taxon>
        <taxon>Brassiceae</taxon>
        <taxon>Raphanus</taxon>
    </lineage>
</organism>
<proteinExistence type="inferred from homology"/>
<dbReference type="InterPro" id="IPR009606">
    <property type="entry name" value="DEAL/Modifying_wall_lignin1/2"/>
</dbReference>
<dbReference type="PANTHER" id="PTHR31769">
    <property type="entry name" value="OS07G0462200 PROTEIN-RELATED"/>
    <property type="match status" value="1"/>
</dbReference>
<evidence type="ECO:0000313" key="9">
    <source>
        <dbReference type="RefSeq" id="XP_018479112.2"/>
    </source>
</evidence>
<keyword evidence="5 7" id="KW-0472">Membrane</keyword>
<accession>A0A6J0N380</accession>
<dbReference type="KEGG" id="rsz:108850022"/>
<feature type="transmembrane region" description="Helical" evidence="7">
    <location>
        <begin position="56"/>
        <end position="89"/>
    </location>
</feature>
<keyword evidence="3" id="KW-0732">Signal</keyword>
<evidence type="ECO:0000256" key="2">
    <source>
        <dbReference type="ARBA" id="ARBA00022692"/>
    </source>
</evidence>
<dbReference type="Proteomes" id="UP000504610">
    <property type="component" value="Chromosome 4"/>
</dbReference>
<keyword evidence="8" id="KW-1185">Reference proteome</keyword>
<evidence type="ECO:0000256" key="1">
    <source>
        <dbReference type="ARBA" id="ARBA00004127"/>
    </source>
</evidence>
<evidence type="ECO:0000256" key="5">
    <source>
        <dbReference type="ARBA" id="ARBA00023136"/>
    </source>
</evidence>
<evidence type="ECO:0000256" key="3">
    <source>
        <dbReference type="ARBA" id="ARBA00022729"/>
    </source>
</evidence>
<reference evidence="8" key="1">
    <citation type="journal article" date="2019" name="Database">
        <title>The radish genome database (RadishGD): an integrated information resource for radish genomics.</title>
        <authorList>
            <person name="Yu H.J."/>
            <person name="Baek S."/>
            <person name="Lee Y.J."/>
            <person name="Cho A."/>
            <person name="Mun J.H."/>
        </authorList>
    </citation>
    <scope>NUCLEOTIDE SEQUENCE [LARGE SCALE GENOMIC DNA]</scope>
    <source>
        <strain evidence="8">cv. WK10039</strain>
    </source>
</reference>
<keyword evidence="4 7" id="KW-1133">Transmembrane helix</keyword>
<dbReference type="RefSeq" id="XP_018479112.2">
    <property type="nucleotide sequence ID" value="XM_018623610.2"/>
</dbReference>
<keyword evidence="2 7" id="KW-0812">Transmembrane</keyword>
<feature type="transmembrane region" description="Helical" evidence="7">
    <location>
        <begin position="137"/>
        <end position="158"/>
    </location>
</feature>
<dbReference type="GeneID" id="108850022"/>
<evidence type="ECO:0000313" key="8">
    <source>
        <dbReference type="Proteomes" id="UP000504610"/>
    </source>
</evidence>
<feature type="transmembrane region" description="Helical" evidence="7">
    <location>
        <begin position="12"/>
        <end position="36"/>
    </location>
</feature>
<protein>
    <submittedName>
        <fullName evidence="9">Protein DESIGUAL 4-like</fullName>
    </submittedName>
</protein>
<comment type="subcellular location">
    <subcellularLocation>
        <location evidence="1">Endomembrane system</location>
        <topology evidence="1">Multi-pass membrane protein</topology>
    </subcellularLocation>
</comment>
<dbReference type="AlphaFoldDB" id="A0A6J0N380"/>
<dbReference type="Pfam" id="PF06749">
    <property type="entry name" value="DUF1218"/>
    <property type="match status" value="1"/>
</dbReference>
<gene>
    <name evidence="9" type="primary">LOC108850022</name>
</gene>
<evidence type="ECO:0000256" key="4">
    <source>
        <dbReference type="ARBA" id="ARBA00022989"/>
    </source>
</evidence>
<dbReference type="InterPro" id="IPR052222">
    <property type="entry name" value="DESIGUAL"/>
</dbReference>
<name>A0A6J0N380_RAPSA</name>